<proteinExistence type="predicted"/>
<dbReference type="EMBL" id="JANVFT010000117">
    <property type="protein sequence ID" value="KAJ4466189.1"/>
    <property type="molecule type" value="Genomic_DNA"/>
</dbReference>
<accession>A0ABQ8V2D2</accession>
<comment type="caution">
    <text evidence="1">The sequence shown here is derived from an EMBL/GenBank/DDBJ whole genome shotgun (WGS) entry which is preliminary data.</text>
</comment>
<name>A0ABQ8V2D2_9AGAR</name>
<protein>
    <submittedName>
        <fullName evidence="1">Uncharacterized protein</fullName>
    </submittedName>
</protein>
<keyword evidence="2" id="KW-1185">Reference proteome</keyword>
<dbReference type="Proteomes" id="UP001150217">
    <property type="component" value="Unassembled WGS sequence"/>
</dbReference>
<evidence type="ECO:0000313" key="2">
    <source>
        <dbReference type="Proteomes" id="UP001150217"/>
    </source>
</evidence>
<organism evidence="1 2">
    <name type="scientific">Lentinula lateritia</name>
    <dbReference type="NCBI Taxonomy" id="40482"/>
    <lineage>
        <taxon>Eukaryota</taxon>
        <taxon>Fungi</taxon>
        <taxon>Dikarya</taxon>
        <taxon>Basidiomycota</taxon>
        <taxon>Agaricomycotina</taxon>
        <taxon>Agaricomycetes</taxon>
        <taxon>Agaricomycetidae</taxon>
        <taxon>Agaricales</taxon>
        <taxon>Marasmiineae</taxon>
        <taxon>Omphalotaceae</taxon>
        <taxon>Lentinula</taxon>
    </lineage>
</organism>
<gene>
    <name evidence="1" type="ORF">C8R41DRAFT_857110</name>
</gene>
<reference evidence="1" key="1">
    <citation type="submission" date="2022-08" db="EMBL/GenBank/DDBJ databases">
        <title>A Global Phylogenomic Analysis of the Shiitake Genus Lentinula.</title>
        <authorList>
            <consortium name="DOE Joint Genome Institute"/>
            <person name="Sierra-Patev S."/>
            <person name="Min B."/>
            <person name="Naranjo-Ortiz M."/>
            <person name="Looney B."/>
            <person name="Konkel Z."/>
            <person name="Slot J.C."/>
            <person name="Sakamoto Y."/>
            <person name="Steenwyk J.L."/>
            <person name="Rokas A."/>
            <person name="Carro J."/>
            <person name="Camarero S."/>
            <person name="Ferreira P."/>
            <person name="Molpeceres G."/>
            <person name="Ruiz-Duenas F.J."/>
            <person name="Serrano A."/>
            <person name="Henrissat B."/>
            <person name="Drula E."/>
            <person name="Hughes K.W."/>
            <person name="Mata J.L."/>
            <person name="Ishikawa N.K."/>
            <person name="Vargas-Isla R."/>
            <person name="Ushijima S."/>
            <person name="Smith C.A."/>
            <person name="Ahrendt S."/>
            <person name="Andreopoulos W."/>
            <person name="He G."/>
            <person name="Labutti K."/>
            <person name="Lipzen A."/>
            <person name="Ng V."/>
            <person name="Riley R."/>
            <person name="Sandor L."/>
            <person name="Barry K."/>
            <person name="Martinez A.T."/>
            <person name="Xiao Y."/>
            <person name="Gibbons J.G."/>
            <person name="Terashima K."/>
            <person name="Grigoriev I.V."/>
            <person name="Hibbett D.S."/>
        </authorList>
    </citation>
    <scope>NUCLEOTIDE SEQUENCE</scope>
    <source>
        <strain evidence="1">RHP3577 ss4</strain>
    </source>
</reference>
<sequence length="214" mass="23625">MTIPRHLYALPRLQSMLIKGHDPCTRRRIFLVPLVPRPPSYSKFVNMAIVLPQLGPWAESHIQTITQATTQESFNEAFDAFVTKDESHLEITFNGVSVTRDEYKARLKGEAFDEAGASVQYNGIATVPGKDGNVTSNFIGEAGIFYTAIIAEGIVIRDAPVERRLTSSINISVKNDPTIHKPATLPGIRGFFDPRRAFKINQVVANVPNTTSST</sequence>
<evidence type="ECO:0000313" key="1">
    <source>
        <dbReference type="EMBL" id="KAJ4466189.1"/>
    </source>
</evidence>